<dbReference type="Gene3D" id="3.10.100.10">
    <property type="entry name" value="Mannose-Binding Protein A, subunit A"/>
    <property type="match status" value="1"/>
</dbReference>
<name>B4NZK9_DROYA</name>
<dbReference type="InterPro" id="IPR050111">
    <property type="entry name" value="C-type_lectin/snaclec_domain"/>
</dbReference>
<dbReference type="PROSITE" id="PS50041">
    <property type="entry name" value="C_TYPE_LECTIN_2"/>
    <property type="match status" value="1"/>
</dbReference>
<dbReference type="FunFam" id="3.10.100.10:FF:000177">
    <property type="entry name" value="GD23470"/>
    <property type="match status" value="1"/>
</dbReference>
<dbReference type="PANTHER" id="PTHR22803">
    <property type="entry name" value="MANNOSE, PHOSPHOLIPASE, LECTIN RECEPTOR RELATED"/>
    <property type="match status" value="1"/>
</dbReference>
<dbReference type="eggNOG" id="KOG4297">
    <property type="taxonomic scope" value="Eukaryota"/>
</dbReference>
<keyword evidence="1" id="KW-0732">Signal</keyword>
<dbReference type="HOGENOM" id="CLU_049894_13_0_1"/>
<keyword evidence="4" id="KW-1185">Reference proteome</keyword>
<dbReference type="Proteomes" id="UP000002282">
    <property type="component" value="Chromosome 2L"/>
</dbReference>
<evidence type="ECO:0000259" key="2">
    <source>
        <dbReference type="PROSITE" id="PS50041"/>
    </source>
</evidence>
<sequence length="285" mass="32026">MSTMLGSTKIILCAFALLYPYGSLIEAQNGRGYVCLLTDPANQCSAYCVSALQPVIDHLSQEQKDRGTCEVRLNETVAKLDQIGDQLTATQIQIETQNALLVSNLTKAIPQELEQRLKSIEGNQSALSSQLKDGQKSTASQLTAIQKTLSEIERKLVLQRYQQIGSRYFYIEHNLMVNWRTAEQMCIDLGGHLAAFQNEQEYNAIAGQLNKANYWLGVNDLAKQGEFISLASGKRATYFRWRKNEPKYNNPTQHCAYIFGHENVMIVLSCTTDLMHFICQSDSNV</sequence>
<dbReference type="InterPro" id="IPR001304">
    <property type="entry name" value="C-type_lectin-like"/>
</dbReference>
<dbReference type="AlphaFoldDB" id="B4NZK9"/>
<dbReference type="SMART" id="SM00034">
    <property type="entry name" value="CLECT"/>
    <property type="match status" value="1"/>
</dbReference>
<dbReference type="Pfam" id="PF00059">
    <property type="entry name" value="Lectin_C"/>
    <property type="match status" value="1"/>
</dbReference>
<feature type="chain" id="PRO_5006458613" description="C-type lectin domain-containing protein" evidence="1">
    <location>
        <begin position="28"/>
        <end position="285"/>
    </location>
</feature>
<gene>
    <name evidence="3" type="primary">Dyak\GE14533</name>
    <name evidence="3" type="synonym">dyak_GLEANR_1465</name>
    <name evidence="3" type="synonym">GE14533</name>
    <name evidence="3" type="ORF">Dyak_GE14533</name>
</gene>
<feature type="domain" description="C-type lectin" evidence="2">
    <location>
        <begin position="164"/>
        <end position="280"/>
    </location>
</feature>
<dbReference type="CDD" id="cd00037">
    <property type="entry name" value="CLECT"/>
    <property type="match status" value="1"/>
</dbReference>
<dbReference type="InterPro" id="IPR016187">
    <property type="entry name" value="CTDL_fold"/>
</dbReference>
<dbReference type="EMBL" id="CM000157">
    <property type="protein sequence ID" value="EDW87758.2"/>
    <property type="molecule type" value="Genomic_DNA"/>
</dbReference>
<reference evidence="3 4" key="1">
    <citation type="journal article" date="2007" name="Nature">
        <title>Evolution of genes and genomes on the Drosophila phylogeny.</title>
        <authorList>
            <consortium name="Drosophila 12 Genomes Consortium"/>
            <person name="Clark A.G."/>
            <person name="Eisen M.B."/>
            <person name="Smith D.R."/>
            <person name="Bergman C.M."/>
            <person name="Oliver B."/>
            <person name="Markow T.A."/>
            <person name="Kaufman T.C."/>
            <person name="Kellis M."/>
            <person name="Gelbart W."/>
            <person name="Iyer V.N."/>
            <person name="Pollard D.A."/>
            <person name="Sackton T.B."/>
            <person name="Larracuente A.M."/>
            <person name="Singh N.D."/>
            <person name="Abad J.P."/>
            <person name="Abt D.N."/>
            <person name="Adryan B."/>
            <person name="Aguade M."/>
            <person name="Akashi H."/>
            <person name="Anderson W.W."/>
            <person name="Aquadro C.F."/>
            <person name="Ardell D.H."/>
            <person name="Arguello R."/>
            <person name="Artieri C.G."/>
            <person name="Barbash D.A."/>
            <person name="Barker D."/>
            <person name="Barsanti P."/>
            <person name="Batterham P."/>
            <person name="Batzoglou S."/>
            <person name="Begun D."/>
            <person name="Bhutkar A."/>
            <person name="Blanco E."/>
            <person name="Bosak S.A."/>
            <person name="Bradley R.K."/>
            <person name="Brand A.D."/>
            <person name="Brent M.R."/>
            <person name="Brooks A.N."/>
            <person name="Brown R.H."/>
            <person name="Butlin R.K."/>
            <person name="Caggese C."/>
            <person name="Calvi B.R."/>
            <person name="Bernardo de Carvalho A."/>
            <person name="Caspi A."/>
            <person name="Castrezana S."/>
            <person name="Celniker S.E."/>
            <person name="Chang J.L."/>
            <person name="Chapple C."/>
            <person name="Chatterji S."/>
            <person name="Chinwalla A."/>
            <person name="Civetta A."/>
            <person name="Clifton S.W."/>
            <person name="Comeron J.M."/>
            <person name="Costello J.C."/>
            <person name="Coyne J.A."/>
            <person name="Daub J."/>
            <person name="David R.G."/>
            <person name="Delcher A.L."/>
            <person name="Delehaunty K."/>
            <person name="Do C.B."/>
            <person name="Ebling H."/>
            <person name="Edwards K."/>
            <person name="Eickbush T."/>
            <person name="Evans J.D."/>
            <person name="Filipski A."/>
            <person name="Findeiss S."/>
            <person name="Freyhult E."/>
            <person name="Fulton L."/>
            <person name="Fulton R."/>
            <person name="Garcia A.C."/>
            <person name="Gardiner A."/>
            <person name="Garfield D.A."/>
            <person name="Garvin B.E."/>
            <person name="Gibson G."/>
            <person name="Gilbert D."/>
            <person name="Gnerre S."/>
            <person name="Godfrey J."/>
            <person name="Good R."/>
            <person name="Gotea V."/>
            <person name="Gravely B."/>
            <person name="Greenberg A.J."/>
            <person name="Griffiths-Jones S."/>
            <person name="Gross S."/>
            <person name="Guigo R."/>
            <person name="Gustafson E.A."/>
            <person name="Haerty W."/>
            <person name="Hahn M.W."/>
            <person name="Halligan D.L."/>
            <person name="Halpern A.L."/>
            <person name="Halter G.M."/>
            <person name="Han M.V."/>
            <person name="Heger A."/>
            <person name="Hillier L."/>
            <person name="Hinrichs A.S."/>
            <person name="Holmes I."/>
            <person name="Hoskins R.A."/>
            <person name="Hubisz M.J."/>
            <person name="Hultmark D."/>
            <person name="Huntley M.A."/>
            <person name="Jaffe D.B."/>
            <person name="Jagadeeshan S."/>
            <person name="Jeck W.R."/>
            <person name="Johnson J."/>
            <person name="Jones C.D."/>
            <person name="Jordan W.C."/>
            <person name="Karpen G.H."/>
            <person name="Kataoka E."/>
            <person name="Keightley P.D."/>
            <person name="Kheradpour P."/>
            <person name="Kirkness E.F."/>
            <person name="Koerich L.B."/>
            <person name="Kristiansen K."/>
            <person name="Kudrna D."/>
            <person name="Kulathinal R.J."/>
            <person name="Kumar S."/>
            <person name="Kwok R."/>
            <person name="Lander E."/>
            <person name="Langley C.H."/>
            <person name="Lapoint R."/>
            <person name="Lazzaro B.P."/>
            <person name="Lee S.J."/>
            <person name="Levesque L."/>
            <person name="Li R."/>
            <person name="Lin C.F."/>
            <person name="Lin M.F."/>
            <person name="Lindblad-Toh K."/>
            <person name="Llopart A."/>
            <person name="Long M."/>
            <person name="Low L."/>
            <person name="Lozovsky E."/>
            <person name="Lu J."/>
            <person name="Luo M."/>
            <person name="Machado C.A."/>
            <person name="Makalowski W."/>
            <person name="Marzo M."/>
            <person name="Matsuda M."/>
            <person name="Matzkin L."/>
            <person name="McAllister B."/>
            <person name="McBride C.S."/>
            <person name="McKernan B."/>
            <person name="McKernan K."/>
            <person name="Mendez-Lago M."/>
            <person name="Minx P."/>
            <person name="Mollenhauer M.U."/>
            <person name="Montooth K."/>
            <person name="Mount S.M."/>
            <person name="Mu X."/>
            <person name="Myers E."/>
            <person name="Negre B."/>
            <person name="Newfeld S."/>
            <person name="Nielsen R."/>
            <person name="Noor M.A."/>
            <person name="O'Grady P."/>
            <person name="Pachter L."/>
            <person name="Papaceit M."/>
            <person name="Parisi M.J."/>
            <person name="Parisi M."/>
            <person name="Parts L."/>
            <person name="Pedersen J.S."/>
            <person name="Pesole G."/>
            <person name="Phillippy A.M."/>
            <person name="Ponting C.P."/>
            <person name="Pop M."/>
            <person name="Porcelli D."/>
            <person name="Powell J.R."/>
            <person name="Prohaska S."/>
            <person name="Pruitt K."/>
            <person name="Puig M."/>
            <person name="Quesneville H."/>
            <person name="Ram K.R."/>
            <person name="Rand D."/>
            <person name="Rasmussen M.D."/>
            <person name="Reed L.K."/>
            <person name="Reenan R."/>
            <person name="Reily A."/>
            <person name="Remington K.A."/>
            <person name="Rieger T.T."/>
            <person name="Ritchie M.G."/>
            <person name="Robin C."/>
            <person name="Rogers Y.H."/>
            <person name="Rohde C."/>
            <person name="Rozas J."/>
            <person name="Rubenfield M.J."/>
            <person name="Ruiz A."/>
            <person name="Russo S."/>
            <person name="Salzberg S.L."/>
            <person name="Sanchez-Gracia A."/>
            <person name="Saranga D.J."/>
            <person name="Sato H."/>
            <person name="Schaeffer S.W."/>
            <person name="Schatz M.C."/>
            <person name="Schlenke T."/>
            <person name="Schwartz R."/>
            <person name="Segarra C."/>
            <person name="Singh R.S."/>
            <person name="Sirot L."/>
            <person name="Sirota M."/>
            <person name="Sisneros N.B."/>
            <person name="Smith C.D."/>
            <person name="Smith T.F."/>
            <person name="Spieth J."/>
            <person name="Stage D.E."/>
            <person name="Stark A."/>
            <person name="Stephan W."/>
            <person name="Strausberg R.L."/>
            <person name="Strempel S."/>
            <person name="Sturgill D."/>
            <person name="Sutton G."/>
            <person name="Sutton G.G."/>
            <person name="Tao W."/>
            <person name="Teichmann S."/>
            <person name="Tobari Y.N."/>
            <person name="Tomimura Y."/>
            <person name="Tsolas J.M."/>
            <person name="Valente V.L."/>
            <person name="Venter E."/>
            <person name="Venter J.C."/>
            <person name="Vicario S."/>
            <person name="Vieira F.G."/>
            <person name="Vilella A.J."/>
            <person name="Villasante A."/>
            <person name="Walenz B."/>
            <person name="Wang J."/>
            <person name="Wasserman M."/>
            <person name="Watts T."/>
            <person name="Wilson D."/>
            <person name="Wilson R.K."/>
            <person name="Wing R.A."/>
            <person name="Wolfner M.F."/>
            <person name="Wong A."/>
            <person name="Wong G.K."/>
            <person name="Wu C.I."/>
            <person name="Wu G."/>
            <person name="Yamamoto D."/>
            <person name="Yang H.P."/>
            <person name="Yang S.P."/>
            <person name="Yorke J.A."/>
            <person name="Yoshida K."/>
            <person name="Zdobnov E."/>
            <person name="Zhang P."/>
            <person name="Zhang Y."/>
            <person name="Zimin A.V."/>
            <person name="Baldwin J."/>
            <person name="Abdouelleil A."/>
            <person name="Abdulkadir J."/>
            <person name="Abebe A."/>
            <person name="Abera B."/>
            <person name="Abreu J."/>
            <person name="Acer S.C."/>
            <person name="Aftuck L."/>
            <person name="Alexander A."/>
            <person name="An P."/>
            <person name="Anderson E."/>
            <person name="Anderson S."/>
            <person name="Arachi H."/>
            <person name="Azer M."/>
            <person name="Bachantsang P."/>
            <person name="Barry A."/>
            <person name="Bayul T."/>
            <person name="Berlin A."/>
            <person name="Bessette D."/>
            <person name="Bloom T."/>
            <person name="Blye J."/>
            <person name="Boguslavskiy L."/>
            <person name="Bonnet C."/>
            <person name="Boukhgalter B."/>
            <person name="Bourzgui I."/>
            <person name="Brown A."/>
            <person name="Cahill P."/>
            <person name="Channer S."/>
            <person name="Cheshatsang Y."/>
            <person name="Chuda L."/>
            <person name="Citroen M."/>
            <person name="Collymore A."/>
            <person name="Cooke P."/>
            <person name="Costello M."/>
            <person name="D'Aco K."/>
            <person name="Daza R."/>
            <person name="De Haan G."/>
            <person name="DeGray S."/>
            <person name="DeMaso C."/>
            <person name="Dhargay N."/>
            <person name="Dooley K."/>
            <person name="Dooley E."/>
            <person name="Doricent M."/>
            <person name="Dorje P."/>
            <person name="Dorjee K."/>
            <person name="Dupes A."/>
            <person name="Elong R."/>
            <person name="Falk J."/>
            <person name="Farina A."/>
            <person name="Faro S."/>
            <person name="Ferguson D."/>
            <person name="Fisher S."/>
            <person name="Foley C.D."/>
            <person name="Franke A."/>
            <person name="Friedrich D."/>
            <person name="Gadbois L."/>
            <person name="Gearin G."/>
            <person name="Gearin C.R."/>
            <person name="Giannoukos G."/>
            <person name="Goode T."/>
            <person name="Graham J."/>
            <person name="Grandbois E."/>
            <person name="Grewal S."/>
            <person name="Gyaltsen K."/>
            <person name="Hafez N."/>
            <person name="Hagos B."/>
            <person name="Hall J."/>
            <person name="Henson C."/>
            <person name="Hollinger A."/>
            <person name="Honan T."/>
            <person name="Huard M.D."/>
            <person name="Hughes L."/>
            <person name="Hurhula B."/>
            <person name="Husby M.E."/>
            <person name="Kamat A."/>
            <person name="Kanga B."/>
            <person name="Kashin S."/>
            <person name="Khazanovich D."/>
            <person name="Kisner P."/>
            <person name="Lance K."/>
            <person name="Lara M."/>
            <person name="Lee W."/>
            <person name="Lennon N."/>
            <person name="Letendre F."/>
            <person name="LeVine R."/>
            <person name="Lipovsky A."/>
            <person name="Liu X."/>
            <person name="Liu J."/>
            <person name="Liu S."/>
            <person name="Lokyitsang T."/>
            <person name="Lokyitsang Y."/>
            <person name="Lubonja R."/>
            <person name="Lui A."/>
            <person name="MacDonald P."/>
            <person name="Magnisalis V."/>
            <person name="Maru K."/>
            <person name="Matthews C."/>
            <person name="McCusker W."/>
            <person name="McDonough S."/>
            <person name="Mehta T."/>
            <person name="Meldrim J."/>
            <person name="Meneus L."/>
            <person name="Mihai O."/>
            <person name="Mihalev A."/>
            <person name="Mihova T."/>
            <person name="Mittelman R."/>
            <person name="Mlenga V."/>
            <person name="Montmayeur A."/>
            <person name="Mulrain L."/>
            <person name="Navidi A."/>
            <person name="Naylor J."/>
            <person name="Negash T."/>
            <person name="Nguyen T."/>
            <person name="Nguyen N."/>
            <person name="Nicol R."/>
            <person name="Norbu C."/>
            <person name="Norbu N."/>
            <person name="Novod N."/>
            <person name="O'Neill B."/>
            <person name="Osman S."/>
            <person name="Markiewicz E."/>
            <person name="Oyono O.L."/>
            <person name="Patti C."/>
            <person name="Phunkhang P."/>
            <person name="Pierre F."/>
            <person name="Priest M."/>
            <person name="Raghuraman S."/>
            <person name="Rege F."/>
            <person name="Reyes R."/>
            <person name="Rise C."/>
            <person name="Rogov P."/>
            <person name="Ross K."/>
            <person name="Ryan E."/>
            <person name="Settipalli S."/>
            <person name="Shea T."/>
            <person name="Sherpa N."/>
            <person name="Shi L."/>
            <person name="Shih D."/>
            <person name="Sparrow T."/>
            <person name="Spaulding J."/>
            <person name="Stalker J."/>
            <person name="Stange-Thomann N."/>
            <person name="Stavropoulos S."/>
            <person name="Stone C."/>
            <person name="Strader C."/>
            <person name="Tesfaye S."/>
            <person name="Thomson T."/>
            <person name="Thoulutsang Y."/>
            <person name="Thoulutsang D."/>
            <person name="Topham K."/>
            <person name="Topping I."/>
            <person name="Tsamla T."/>
            <person name="Vassiliev H."/>
            <person name="Vo A."/>
            <person name="Wangchuk T."/>
            <person name="Wangdi T."/>
            <person name="Weiand M."/>
            <person name="Wilkinson J."/>
            <person name="Wilson A."/>
            <person name="Yadav S."/>
            <person name="Young G."/>
            <person name="Yu Q."/>
            <person name="Zembek L."/>
            <person name="Zhong D."/>
            <person name="Zimmer A."/>
            <person name="Zwirko Z."/>
            <person name="Jaffe D.B."/>
            <person name="Alvarez P."/>
            <person name="Brockman W."/>
            <person name="Butler J."/>
            <person name="Chin C."/>
            <person name="Gnerre S."/>
            <person name="Grabherr M."/>
            <person name="Kleber M."/>
            <person name="Mauceli E."/>
            <person name="MacCallum I."/>
        </authorList>
    </citation>
    <scope>NUCLEOTIDE SEQUENCE [LARGE SCALE GENOMIC DNA]</scope>
    <source>
        <strain evidence="4">Tai18E2 / Tucson 14021-0261.01</strain>
    </source>
</reference>
<evidence type="ECO:0000313" key="3">
    <source>
        <dbReference type="EMBL" id="EDW87758.2"/>
    </source>
</evidence>
<accession>B4NZK9</accession>
<organism evidence="3 4">
    <name type="scientific">Drosophila yakuba</name>
    <name type="common">Fruit fly</name>
    <dbReference type="NCBI Taxonomy" id="7245"/>
    <lineage>
        <taxon>Eukaryota</taxon>
        <taxon>Metazoa</taxon>
        <taxon>Ecdysozoa</taxon>
        <taxon>Arthropoda</taxon>
        <taxon>Hexapoda</taxon>
        <taxon>Insecta</taxon>
        <taxon>Pterygota</taxon>
        <taxon>Neoptera</taxon>
        <taxon>Endopterygota</taxon>
        <taxon>Diptera</taxon>
        <taxon>Brachycera</taxon>
        <taxon>Muscomorpha</taxon>
        <taxon>Ephydroidea</taxon>
        <taxon>Drosophilidae</taxon>
        <taxon>Drosophila</taxon>
        <taxon>Sophophora</taxon>
    </lineage>
</organism>
<evidence type="ECO:0000313" key="4">
    <source>
        <dbReference type="Proteomes" id="UP000002282"/>
    </source>
</evidence>
<dbReference type="InterPro" id="IPR016186">
    <property type="entry name" value="C-type_lectin-like/link_sf"/>
</dbReference>
<evidence type="ECO:0000256" key="1">
    <source>
        <dbReference type="SAM" id="SignalP"/>
    </source>
</evidence>
<dbReference type="SUPFAM" id="SSF56436">
    <property type="entry name" value="C-type lectin-like"/>
    <property type="match status" value="1"/>
</dbReference>
<dbReference type="OrthoDB" id="7847314at2759"/>
<dbReference type="SMR" id="B4NZK9"/>
<feature type="signal peptide" evidence="1">
    <location>
        <begin position="1"/>
        <end position="27"/>
    </location>
</feature>
<dbReference type="KEGG" id="dya:Dyak_GE14533"/>
<reference evidence="3 4" key="2">
    <citation type="journal article" date="2007" name="PLoS Biol.">
        <title>Principles of genome evolution in the Drosophila melanogaster species group.</title>
        <authorList>
            <person name="Ranz J.M."/>
            <person name="Maurin D."/>
            <person name="Chan Y.S."/>
            <person name="von Grotthuss M."/>
            <person name="Hillier L.W."/>
            <person name="Roote J."/>
            <person name="Ashburner M."/>
            <person name="Bergman C.M."/>
        </authorList>
    </citation>
    <scope>NUCLEOTIDE SEQUENCE [LARGE SCALE GENOMIC DNA]</scope>
    <source>
        <strain evidence="4">Tai18E2 / Tucson 14021-0261.01</strain>
    </source>
</reference>
<proteinExistence type="predicted"/>
<protein>
    <recommendedName>
        <fullName evidence="2">C-type lectin domain-containing protein</fullName>
    </recommendedName>
</protein>